<evidence type="ECO:0000256" key="5">
    <source>
        <dbReference type="ARBA" id="ARBA00023077"/>
    </source>
</evidence>
<dbReference type="PROSITE" id="PS52016">
    <property type="entry name" value="TONB_DEPENDENT_REC_3"/>
    <property type="match status" value="1"/>
</dbReference>
<keyword evidence="11" id="KW-0732">Signal</keyword>
<feature type="domain" description="TonB-dependent receptor-like beta-barrel" evidence="12">
    <location>
        <begin position="354"/>
        <end position="859"/>
    </location>
</feature>
<reference evidence="15" key="1">
    <citation type="journal article" date="2019" name="Int. J. Syst. Evol. Microbiol.">
        <title>The Global Catalogue of Microorganisms (GCM) 10K type strain sequencing project: providing services to taxonomists for standard genome sequencing and annotation.</title>
        <authorList>
            <consortium name="The Broad Institute Genomics Platform"/>
            <consortium name="The Broad Institute Genome Sequencing Center for Infectious Disease"/>
            <person name="Wu L."/>
            <person name="Ma J."/>
        </authorList>
    </citation>
    <scope>NUCLEOTIDE SEQUENCE [LARGE SCALE GENOMIC DNA]</scope>
    <source>
        <strain evidence="15">KCTC 12848</strain>
    </source>
</reference>
<dbReference type="InterPro" id="IPR000531">
    <property type="entry name" value="Beta-barrel_TonB"/>
</dbReference>
<evidence type="ECO:0000256" key="8">
    <source>
        <dbReference type="PROSITE-ProRule" id="PRU01360"/>
    </source>
</evidence>
<keyword evidence="7 8" id="KW-0998">Cell outer membrane</keyword>
<feature type="domain" description="TonB-dependent receptor plug" evidence="13">
    <location>
        <begin position="48"/>
        <end position="160"/>
    </location>
</feature>
<comment type="caution">
    <text evidence="14">The sequence shown here is derived from an EMBL/GenBank/DDBJ whole genome shotgun (WGS) entry which is preliminary data.</text>
</comment>
<dbReference type="SUPFAM" id="SSF56935">
    <property type="entry name" value="Porins"/>
    <property type="match status" value="1"/>
</dbReference>
<feature type="region of interest" description="Disordered" evidence="10">
    <location>
        <begin position="507"/>
        <end position="529"/>
    </location>
</feature>
<keyword evidence="4 8" id="KW-0812">Transmembrane</keyword>
<dbReference type="PANTHER" id="PTHR47234">
    <property type="match status" value="1"/>
</dbReference>
<dbReference type="Pfam" id="PF00593">
    <property type="entry name" value="TonB_dep_Rec_b-barrel"/>
    <property type="match status" value="1"/>
</dbReference>
<accession>A0ABW5ECA2</accession>
<proteinExistence type="inferred from homology"/>
<keyword evidence="5 9" id="KW-0798">TonB box</keyword>
<dbReference type="RefSeq" id="WP_265720003.1">
    <property type="nucleotide sequence ID" value="NZ_JAPIVK010000001.1"/>
</dbReference>
<name>A0ABW5ECA2_9GAMM</name>
<evidence type="ECO:0000256" key="11">
    <source>
        <dbReference type="SAM" id="SignalP"/>
    </source>
</evidence>
<dbReference type="Gene3D" id="2.40.170.20">
    <property type="entry name" value="TonB-dependent receptor, beta-barrel domain"/>
    <property type="match status" value="1"/>
</dbReference>
<dbReference type="InterPro" id="IPR039426">
    <property type="entry name" value="TonB-dep_rcpt-like"/>
</dbReference>
<evidence type="ECO:0000313" key="15">
    <source>
        <dbReference type="Proteomes" id="UP001597425"/>
    </source>
</evidence>
<evidence type="ECO:0000313" key="14">
    <source>
        <dbReference type="EMBL" id="MFD2310040.1"/>
    </source>
</evidence>
<evidence type="ECO:0000256" key="10">
    <source>
        <dbReference type="SAM" id="MobiDB-lite"/>
    </source>
</evidence>
<feature type="signal peptide" evidence="11">
    <location>
        <begin position="1"/>
        <end position="23"/>
    </location>
</feature>
<dbReference type="Pfam" id="PF07715">
    <property type="entry name" value="Plug"/>
    <property type="match status" value="1"/>
</dbReference>
<dbReference type="Proteomes" id="UP001597425">
    <property type="component" value="Unassembled WGS sequence"/>
</dbReference>
<gene>
    <name evidence="14" type="ORF">ACFSKX_06370</name>
</gene>
<feature type="compositionally biased region" description="Polar residues" evidence="10">
    <location>
        <begin position="509"/>
        <end position="527"/>
    </location>
</feature>
<keyword evidence="6 8" id="KW-0472">Membrane</keyword>
<evidence type="ECO:0000256" key="2">
    <source>
        <dbReference type="ARBA" id="ARBA00022448"/>
    </source>
</evidence>
<dbReference type="EMBL" id="JBHUJD010000006">
    <property type="protein sequence ID" value="MFD2310040.1"/>
    <property type="molecule type" value="Genomic_DNA"/>
</dbReference>
<evidence type="ECO:0000256" key="1">
    <source>
        <dbReference type="ARBA" id="ARBA00004571"/>
    </source>
</evidence>
<keyword evidence="2 8" id="KW-0813">Transport</keyword>
<organism evidence="14 15">
    <name type="scientific">Microbulbifer halophilus</name>
    <dbReference type="NCBI Taxonomy" id="453963"/>
    <lineage>
        <taxon>Bacteria</taxon>
        <taxon>Pseudomonadati</taxon>
        <taxon>Pseudomonadota</taxon>
        <taxon>Gammaproteobacteria</taxon>
        <taxon>Cellvibrionales</taxon>
        <taxon>Microbulbiferaceae</taxon>
        <taxon>Microbulbifer</taxon>
    </lineage>
</organism>
<dbReference type="InterPro" id="IPR036942">
    <property type="entry name" value="Beta-barrel_TonB_sf"/>
</dbReference>
<dbReference type="InterPro" id="IPR012910">
    <property type="entry name" value="Plug_dom"/>
</dbReference>
<dbReference type="InterPro" id="IPR037066">
    <property type="entry name" value="Plug_dom_sf"/>
</dbReference>
<dbReference type="Gene3D" id="2.170.130.10">
    <property type="entry name" value="TonB-dependent receptor, plug domain"/>
    <property type="match status" value="1"/>
</dbReference>
<evidence type="ECO:0000256" key="6">
    <source>
        <dbReference type="ARBA" id="ARBA00023136"/>
    </source>
</evidence>
<evidence type="ECO:0000256" key="9">
    <source>
        <dbReference type="RuleBase" id="RU003357"/>
    </source>
</evidence>
<sequence>MIKTKLSVAIATLGTMAATGVAAQNAVPGPAVEEVIVTGSRIARDPLSSTGPITIVDSEAISRSGVGTVDELLRELPSMGTQGTNANDNNGGNGLSFVDLRNLGSARTLVLVNGRRFVSSSSGVSSAVDMNNIPVDMIDRIEVLTDGASAVYGSDAVAGVINVVMKKSYDGVKVSARAGATDDGGGENGELSITFGNEGARGGFVGNITHSQRDEISFNDRDWAGLTSVLSPTGNIATNYGNFAVGEDGSLSDGMASYDIGQFMWLSGAMERTSATFAGDFSITDRVELYGEASYTDKTTNQQLAAQPMYRANGFELDPEQHLPADIQAELESAWQEAYDAWVAAGSNMDDEDNPYPGDTWSHGIGDDGIAGFNNFYSRPVAGGPRDYEQQTETFRGLTGLRGDMANGWSWDIFASYGKNEGENVTRNSYSKSKLDEILNGEAGIDPVFAGGMSEEVINHMRYADREDNEYELINYGASLTGDIEAVQFQGGPLGFATGLEYREESGEFNPSQQTQDGSTFGNQQDATEGEYSVTEAYAEFNLPILSGAAYAEELSADMAVRYSDFDTFGGETTGKLGLVYAPVEDLRFRASASTSFRAPGIYELYSGTAQSYETLTDPCDTTDANEKGQGANCSMVGAGFKQTGTQIATNIGGNQELGPEEAESYTFGMVWTPTFVEDLSITLDYYDIQIEDAITSPDLQLMLDDCFREGIETACASIRRGASDEIVNLEGAKRNIGEISTRGIDLDVTNNYHFNAGQLALRLQATRLLEFDEYNEQTEQTSDWLGYISNTSGMYVKWRGLAGATWYASSDWSLGLDVRYLGNGESPDRAMPSHTYLDLHAGWDVNDSVRVSGGIDNLNDREPTDGSGNSDWNSSYDFKGRYAWAGVSYQF</sequence>
<evidence type="ECO:0000256" key="7">
    <source>
        <dbReference type="ARBA" id="ARBA00023237"/>
    </source>
</evidence>
<feature type="chain" id="PRO_5046558775" evidence="11">
    <location>
        <begin position="24"/>
        <end position="892"/>
    </location>
</feature>
<dbReference type="PANTHER" id="PTHR47234:SF2">
    <property type="entry name" value="TONB-DEPENDENT RECEPTOR"/>
    <property type="match status" value="1"/>
</dbReference>
<evidence type="ECO:0000256" key="3">
    <source>
        <dbReference type="ARBA" id="ARBA00022452"/>
    </source>
</evidence>
<keyword evidence="3 8" id="KW-1134">Transmembrane beta strand</keyword>
<comment type="subcellular location">
    <subcellularLocation>
        <location evidence="1 8">Cell outer membrane</location>
        <topology evidence="1 8">Multi-pass membrane protein</topology>
    </subcellularLocation>
</comment>
<evidence type="ECO:0000259" key="13">
    <source>
        <dbReference type="Pfam" id="PF07715"/>
    </source>
</evidence>
<evidence type="ECO:0000256" key="4">
    <source>
        <dbReference type="ARBA" id="ARBA00022692"/>
    </source>
</evidence>
<keyword evidence="14" id="KW-0675">Receptor</keyword>
<keyword evidence="15" id="KW-1185">Reference proteome</keyword>
<evidence type="ECO:0000259" key="12">
    <source>
        <dbReference type="Pfam" id="PF00593"/>
    </source>
</evidence>
<protein>
    <submittedName>
        <fullName evidence="14">TonB-dependent receptor plug domain-containing protein</fullName>
    </submittedName>
</protein>
<comment type="similarity">
    <text evidence="8 9">Belongs to the TonB-dependent receptor family.</text>
</comment>